<keyword evidence="5" id="KW-0862">Zinc</keyword>
<sequence>MTAALDLLTELVRGRTVASGEGVLAALCADLLRDNGFAVSTPGWEEGREQLVARTGSGSTPLTVTGHLDTVPADPEQWSVDPWAAERDGDRVVGRGTSDMKSGVAAALVAAADHAARPHACRGLQVVLTAGEETGCTGALRLQRSSLAPGGPLLVAEPTANRLVPGHKGAHWMRLTAAGRAAHGSAPELGDNAVVRLARAAAALHDHDAWPSHATFGPVTANVGLLRGGVQPNVVPDSAELLLDVRTVPGVDGDDVRAAVAELGGDGVRVDDHVVLPVVDTDLHDPFVGLVREALVAVGENDEPQPPARYFTDASVLARLLSPSEGGVPAPTVVLGPGEPDQCHVVDEWCSASKVEAAVEVYRQLVDRWCSGR</sequence>
<evidence type="ECO:0000256" key="5">
    <source>
        <dbReference type="ARBA" id="ARBA00022833"/>
    </source>
</evidence>
<organism evidence="7 8">
    <name type="scientific">Streptomyces himalayensis subsp. himalayensis</name>
    <dbReference type="NCBI Taxonomy" id="2756131"/>
    <lineage>
        <taxon>Bacteria</taxon>
        <taxon>Bacillati</taxon>
        <taxon>Actinomycetota</taxon>
        <taxon>Actinomycetes</taxon>
        <taxon>Kitasatosporales</taxon>
        <taxon>Streptomycetaceae</taxon>
        <taxon>Streptomyces</taxon>
        <taxon>Streptomyces himalayensis</taxon>
    </lineage>
</organism>
<protein>
    <submittedName>
        <fullName evidence="7">M20/M25/M40 family metallo-hydrolase</fullName>
    </submittedName>
</protein>
<evidence type="ECO:0000259" key="6">
    <source>
        <dbReference type="Pfam" id="PF07687"/>
    </source>
</evidence>
<dbReference type="Pfam" id="PF07687">
    <property type="entry name" value="M20_dimer"/>
    <property type="match status" value="1"/>
</dbReference>
<dbReference type="GO" id="GO:0046872">
    <property type="term" value="F:metal ion binding"/>
    <property type="evidence" value="ECO:0007669"/>
    <property type="project" value="UniProtKB-KW"/>
</dbReference>
<keyword evidence="3" id="KW-0479">Metal-binding</keyword>
<dbReference type="Pfam" id="PF01546">
    <property type="entry name" value="Peptidase_M20"/>
    <property type="match status" value="1"/>
</dbReference>
<keyword evidence="4 7" id="KW-0378">Hydrolase</keyword>
<dbReference type="GO" id="GO:0016787">
    <property type="term" value="F:hydrolase activity"/>
    <property type="evidence" value="ECO:0007669"/>
    <property type="project" value="UniProtKB-KW"/>
</dbReference>
<feature type="domain" description="Peptidase M20 dimerisation" evidence="6">
    <location>
        <begin position="166"/>
        <end position="262"/>
    </location>
</feature>
<dbReference type="InterPro" id="IPR050072">
    <property type="entry name" value="Peptidase_M20A"/>
</dbReference>
<dbReference type="PANTHER" id="PTHR43808">
    <property type="entry name" value="ACETYLORNITHINE DEACETYLASE"/>
    <property type="match status" value="1"/>
</dbReference>
<dbReference type="AlphaFoldDB" id="A0A7W0DSR5"/>
<dbReference type="SUPFAM" id="SSF53187">
    <property type="entry name" value="Zn-dependent exopeptidases"/>
    <property type="match status" value="1"/>
</dbReference>
<proteinExistence type="inferred from homology"/>
<reference evidence="7 8" key="1">
    <citation type="submission" date="2020-07" db="EMBL/GenBank/DDBJ databases">
        <title>Streptomyces isolated from Indian soil.</title>
        <authorList>
            <person name="Mandal S."/>
            <person name="Maiti P.K."/>
        </authorList>
    </citation>
    <scope>NUCLEOTIDE SEQUENCE [LARGE SCALE GENOMIC DNA]</scope>
    <source>
        <strain evidence="7 8">PSKA28</strain>
    </source>
</reference>
<comment type="similarity">
    <text evidence="2">Belongs to the peptidase M20A family.</text>
</comment>
<dbReference type="InterPro" id="IPR011650">
    <property type="entry name" value="Peptidase_M20_dimer"/>
</dbReference>
<evidence type="ECO:0000313" key="8">
    <source>
        <dbReference type="Proteomes" id="UP000545761"/>
    </source>
</evidence>
<dbReference type="Gene3D" id="3.40.630.10">
    <property type="entry name" value="Zn peptidases"/>
    <property type="match status" value="1"/>
</dbReference>
<dbReference type="InterPro" id="IPR001261">
    <property type="entry name" value="ArgE/DapE_CS"/>
</dbReference>
<evidence type="ECO:0000256" key="1">
    <source>
        <dbReference type="ARBA" id="ARBA00001947"/>
    </source>
</evidence>
<accession>A0A7W0DSR5</accession>
<comment type="cofactor">
    <cofactor evidence="1">
        <name>Zn(2+)</name>
        <dbReference type="ChEBI" id="CHEBI:29105"/>
    </cofactor>
</comment>
<evidence type="ECO:0000313" key="7">
    <source>
        <dbReference type="EMBL" id="MBA2950606.1"/>
    </source>
</evidence>
<dbReference type="Gene3D" id="3.30.70.360">
    <property type="match status" value="1"/>
</dbReference>
<comment type="caution">
    <text evidence="7">The sequence shown here is derived from an EMBL/GenBank/DDBJ whole genome shotgun (WGS) entry which is preliminary data.</text>
</comment>
<dbReference type="PANTHER" id="PTHR43808:SF8">
    <property type="entry name" value="PEPTIDASE M20 DIMERISATION DOMAIN-CONTAINING PROTEIN"/>
    <property type="match status" value="1"/>
</dbReference>
<name>A0A7W0DSR5_9ACTN</name>
<evidence type="ECO:0000256" key="2">
    <source>
        <dbReference type="ARBA" id="ARBA00006247"/>
    </source>
</evidence>
<dbReference type="SUPFAM" id="SSF55031">
    <property type="entry name" value="Bacterial exopeptidase dimerisation domain"/>
    <property type="match status" value="1"/>
</dbReference>
<dbReference type="PROSITE" id="PS00759">
    <property type="entry name" value="ARGE_DAPE_CPG2_2"/>
    <property type="match status" value="1"/>
</dbReference>
<dbReference type="EMBL" id="JACEHE010000030">
    <property type="protein sequence ID" value="MBA2950606.1"/>
    <property type="molecule type" value="Genomic_DNA"/>
</dbReference>
<evidence type="ECO:0000256" key="3">
    <source>
        <dbReference type="ARBA" id="ARBA00022723"/>
    </source>
</evidence>
<dbReference type="Proteomes" id="UP000545761">
    <property type="component" value="Unassembled WGS sequence"/>
</dbReference>
<gene>
    <name evidence="7" type="ORF">H1D24_33755</name>
</gene>
<evidence type="ECO:0000256" key="4">
    <source>
        <dbReference type="ARBA" id="ARBA00022801"/>
    </source>
</evidence>
<dbReference type="InterPro" id="IPR002933">
    <property type="entry name" value="Peptidase_M20"/>
</dbReference>
<dbReference type="RefSeq" id="WP_181661532.1">
    <property type="nucleotide sequence ID" value="NZ_JACEHE010000030.1"/>
</dbReference>
<dbReference type="InterPro" id="IPR036264">
    <property type="entry name" value="Bact_exopeptidase_dim_dom"/>
</dbReference>